<sequence length="714" mass="80842">MPKSSPPWFHPFRERQGQAPPAPGSPAAIDPCTTLSQLDEPYITYDHVKRCYEHVPHNATEAGIVLSTLYTLYRDYYVFLDYAMMPDQPKPFTNPPVDLLAGLDKISQTDYKSDFQFHTDIDLLINRLNDAHANYIAHCYRHYLYIQPLDLYAPVVDGVQSIRILKDEFGGNLLADCEVLTIDGAPALDTIQRWVDVHNGISKDAGVRLNKALSTMLFDSAKLAWELIPGGYTTRVTLPESASLTYELRCPPSRAYPEGMSKKMVVDWEVYRLVSWNAFHDTETFLTQNCYKDTDPIQAKIQNGAQEAGGEHGQRKVKRMLEERKYSWEREHQAAVETGRLETIKPIVRRSVIPEETESTVSQPVDGPNSAHHELYDDNDMVTHLLRRQDIDRPIAKLIYNGTNTAYYQLLTRPSIGVVVIPTHSVQTQTETMALIKGFALLQAEGVRNVILDLTGNGGGYVNFAYDLVDWMFPHNDTSAAEDNITSVYESDLRSSMSVKALAHADLADEEYESYFNPDSYSDPRTGQVHETNFFLQDKIVRRVPGHQGRAQDLTEKVFMLHELGGFEMGMPWQHQAQRIVVLTDGACGSACGMTLNRLKNRHGVKSYAVGGRKDEPLSLFSFAGASVYGLDAILNDFKLLKVDSPMQGLRYKGIYRVPVMEFFWEGEEVPIEYNAKMYAADYHLDYDPRTARKHELLWEAVADSHWTDKMADA</sequence>
<evidence type="ECO:0000313" key="3">
    <source>
        <dbReference type="EMBL" id="KAF9335065.1"/>
    </source>
</evidence>
<organism evidence="3 4">
    <name type="scientific">Podila minutissima</name>
    <dbReference type="NCBI Taxonomy" id="64525"/>
    <lineage>
        <taxon>Eukaryota</taxon>
        <taxon>Fungi</taxon>
        <taxon>Fungi incertae sedis</taxon>
        <taxon>Mucoromycota</taxon>
        <taxon>Mortierellomycotina</taxon>
        <taxon>Mortierellomycetes</taxon>
        <taxon>Mortierellales</taxon>
        <taxon>Mortierellaceae</taxon>
        <taxon>Podila</taxon>
    </lineage>
</organism>
<feature type="region of interest" description="Disordered" evidence="1">
    <location>
        <begin position="1"/>
        <end position="27"/>
    </location>
</feature>
<reference evidence="3" key="1">
    <citation type="journal article" date="2020" name="Fungal Divers.">
        <title>Resolving the Mortierellaceae phylogeny through synthesis of multi-gene phylogenetics and phylogenomics.</title>
        <authorList>
            <person name="Vandepol N."/>
            <person name="Liber J."/>
            <person name="Desiro A."/>
            <person name="Na H."/>
            <person name="Kennedy M."/>
            <person name="Barry K."/>
            <person name="Grigoriev I.V."/>
            <person name="Miller A.N."/>
            <person name="O'Donnell K."/>
            <person name="Stajich J.E."/>
            <person name="Bonito G."/>
        </authorList>
    </citation>
    <scope>NUCLEOTIDE SEQUENCE</scope>
    <source>
        <strain evidence="3">NVP1</strain>
    </source>
</reference>
<evidence type="ECO:0000259" key="2">
    <source>
        <dbReference type="Pfam" id="PF03572"/>
    </source>
</evidence>
<dbReference type="InterPro" id="IPR029045">
    <property type="entry name" value="ClpP/crotonase-like_dom_sf"/>
</dbReference>
<dbReference type="EMBL" id="JAAAUY010000117">
    <property type="protein sequence ID" value="KAF9335065.1"/>
    <property type="molecule type" value="Genomic_DNA"/>
</dbReference>
<dbReference type="AlphaFoldDB" id="A0A9P5VP99"/>
<accession>A0A9P5VP99</accession>
<feature type="domain" description="Tail specific protease" evidence="2">
    <location>
        <begin position="416"/>
        <end position="603"/>
    </location>
</feature>
<protein>
    <recommendedName>
        <fullName evidence="2">Tail specific protease domain-containing protein</fullName>
    </recommendedName>
</protein>
<dbReference type="PANTHER" id="PTHR37049">
    <property type="entry name" value="PEPTIDASE S41 FAMILY PROTEIN"/>
    <property type="match status" value="1"/>
</dbReference>
<name>A0A9P5VP99_9FUNG</name>
<keyword evidence="4" id="KW-1185">Reference proteome</keyword>
<dbReference type="GO" id="GO:0006508">
    <property type="term" value="P:proteolysis"/>
    <property type="evidence" value="ECO:0007669"/>
    <property type="project" value="InterPro"/>
</dbReference>
<dbReference type="SUPFAM" id="SSF52096">
    <property type="entry name" value="ClpP/crotonase"/>
    <property type="match status" value="1"/>
</dbReference>
<dbReference type="PANTHER" id="PTHR37049:SF4">
    <property type="entry name" value="RHODANESE DOMAIN-CONTAINING PROTEIN"/>
    <property type="match status" value="1"/>
</dbReference>
<dbReference type="InterPro" id="IPR005151">
    <property type="entry name" value="Tail-specific_protease"/>
</dbReference>
<dbReference type="Pfam" id="PF03572">
    <property type="entry name" value="Peptidase_S41"/>
    <property type="match status" value="1"/>
</dbReference>
<proteinExistence type="predicted"/>
<dbReference type="Gene3D" id="3.90.226.10">
    <property type="entry name" value="2-enoyl-CoA Hydratase, Chain A, domain 1"/>
    <property type="match status" value="1"/>
</dbReference>
<evidence type="ECO:0000313" key="4">
    <source>
        <dbReference type="Proteomes" id="UP000696485"/>
    </source>
</evidence>
<evidence type="ECO:0000256" key="1">
    <source>
        <dbReference type="SAM" id="MobiDB-lite"/>
    </source>
</evidence>
<gene>
    <name evidence="3" type="ORF">BG006_000930</name>
</gene>
<dbReference type="Proteomes" id="UP000696485">
    <property type="component" value="Unassembled WGS sequence"/>
</dbReference>
<dbReference type="GO" id="GO:0008236">
    <property type="term" value="F:serine-type peptidase activity"/>
    <property type="evidence" value="ECO:0007669"/>
    <property type="project" value="InterPro"/>
</dbReference>
<dbReference type="InterPro" id="IPR052766">
    <property type="entry name" value="S41A_metabolite_peptidase"/>
</dbReference>
<comment type="caution">
    <text evidence="3">The sequence shown here is derived from an EMBL/GenBank/DDBJ whole genome shotgun (WGS) entry which is preliminary data.</text>
</comment>